<dbReference type="EMBL" id="AZBU02000011">
    <property type="protein sequence ID" value="TKR60154.1"/>
    <property type="molecule type" value="Genomic_DNA"/>
</dbReference>
<name>A0A4U5LVF8_STECR</name>
<proteinExistence type="predicted"/>
<evidence type="ECO:0000313" key="2">
    <source>
        <dbReference type="Proteomes" id="UP000298663"/>
    </source>
</evidence>
<protein>
    <submittedName>
        <fullName evidence="1">Uncharacterized protein</fullName>
    </submittedName>
</protein>
<accession>A0A4U5LVF8</accession>
<dbReference type="Proteomes" id="UP000298663">
    <property type="component" value="Unassembled WGS sequence"/>
</dbReference>
<sequence length="87" mass="9480">MSLVGGCVKNHEETRCCAGFSFNFHPNSDGILTEAGANFFLFERRENFALEEAVFHVFVVLGPTGRVALQTIGMQSALTIPSSSRRG</sequence>
<evidence type="ECO:0000313" key="1">
    <source>
        <dbReference type="EMBL" id="TKR60154.1"/>
    </source>
</evidence>
<reference evidence="1 2" key="1">
    <citation type="journal article" date="2015" name="Genome Biol.">
        <title>Comparative genomics of Steinernema reveals deeply conserved gene regulatory networks.</title>
        <authorList>
            <person name="Dillman A.R."/>
            <person name="Macchietto M."/>
            <person name="Porter C.F."/>
            <person name="Rogers A."/>
            <person name="Williams B."/>
            <person name="Antoshechkin I."/>
            <person name="Lee M.M."/>
            <person name="Goodwin Z."/>
            <person name="Lu X."/>
            <person name="Lewis E.E."/>
            <person name="Goodrich-Blair H."/>
            <person name="Stock S.P."/>
            <person name="Adams B.J."/>
            <person name="Sternberg P.W."/>
            <person name="Mortazavi A."/>
        </authorList>
    </citation>
    <scope>NUCLEOTIDE SEQUENCE [LARGE SCALE GENOMIC DNA]</scope>
    <source>
        <strain evidence="1 2">ALL</strain>
    </source>
</reference>
<keyword evidence="2" id="KW-1185">Reference proteome</keyword>
<dbReference type="AlphaFoldDB" id="A0A4U5LVF8"/>
<comment type="caution">
    <text evidence="1">The sequence shown here is derived from an EMBL/GenBank/DDBJ whole genome shotgun (WGS) entry which is preliminary data.</text>
</comment>
<organism evidence="1 2">
    <name type="scientific">Steinernema carpocapsae</name>
    <name type="common">Entomopathogenic nematode</name>
    <dbReference type="NCBI Taxonomy" id="34508"/>
    <lineage>
        <taxon>Eukaryota</taxon>
        <taxon>Metazoa</taxon>
        <taxon>Ecdysozoa</taxon>
        <taxon>Nematoda</taxon>
        <taxon>Chromadorea</taxon>
        <taxon>Rhabditida</taxon>
        <taxon>Tylenchina</taxon>
        <taxon>Panagrolaimomorpha</taxon>
        <taxon>Strongyloidoidea</taxon>
        <taxon>Steinernematidae</taxon>
        <taxon>Steinernema</taxon>
    </lineage>
</organism>
<gene>
    <name evidence="1" type="ORF">L596_027450</name>
</gene>
<reference evidence="1 2" key="2">
    <citation type="journal article" date="2019" name="G3 (Bethesda)">
        <title>Hybrid Assembly of the Genome of the Entomopathogenic Nematode Steinernema carpocapsae Identifies the X-Chromosome.</title>
        <authorList>
            <person name="Serra L."/>
            <person name="Macchietto M."/>
            <person name="Macias-Munoz A."/>
            <person name="McGill C.J."/>
            <person name="Rodriguez I.M."/>
            <person name="Rodriguez B."/>
            <person name="Murad R."/>
            <person name="Mortazavi A."/>
        </authorList>
    </citation>
    <scope>NUCLEOTIDE SEQUENCE [LARGE SCALE GENOMIC DNA]</scope>
    <source>
        <strain evidence="1 2">ALL</strain>
    </source>
</reference>